<dbReference type="InterPro" id="IPR027954">
    <property type="entry name" value="Transcobalamin-like_C"/>
</dbReference>
<gene>
    <name evidence="3" type="ORF">MSMAC_1641</name>
</gene>
<organism evidence="3 4">
    <name type="scientific">Methanosarcina mazei C16</name>
    <dbReference type="NCBI Taxonomy" id="1434113"/>
    <lineage>
        <taxon>Archaea</taxon>
        <taxon>Methanobacteriati</taxon>
        <taxon>Methanobacteriota</taxon>
        <taxon>Stenosarchaea group</taxon>
        <taxon>Methanomicrobia</taxon>
        <taxon>Methanosarcinales</taxon>
        <taxon>Methanosarcinaceae</taxon>
        <taxon>Methanosarcina</taxon>
    </lineage>
</organism>
<reference evidence="3 4" key="1">
    <citation type="submission" date="2014-07" db="EMBL/GenBank/DDBJ databases">
        <title>Methanogenic archaea and the global carbon cycle.</title>
        <authorList>
            <person name="Henriksen J.R."/>
            <person name="Luke J."/>
            <person name="Reinhart S."/>
            <person name="Benedict M.N."/>
            <person name="Youngblut N.D."/>
            <person name="Metcalf M.E."/>
            <person name="Whitaker R.J."/>
            <person name="Metcalf W.W."/>
        </authorList>
    </citation>
    <scope>NUCLEOTIDE SEQUENCE [LARGE SCALE GENOMIC DNA]</scope>
    <source>
        <strain evidence="3 4">C16</strain>
    </source>
</reference>
<dbReference type="Proteomes" id="UP000033071">
    <property type="component" value="Chromosome"/>
</dbReference>
<feature type="compositionally biased region" description="Acidic residues" evidence="1">
    <location>
        <begin position="575"/>
        <end position="618"/>
    </location>
</feature>
<dbReference type="Gene3D" id="2.170.130.30">
    <property type="match status" value="1"/>
</dbReference>
<dbReference type="Pfam" id="PF14478">
    <property type="entry name" value="DUF4430"/>
    <property type="match status" value="1"/>
</dbReference>
<dbReference type="EMBL" id="CP009514">
    <property type="protein sequence ID" value="AKB71531.1"/>
    <property type="molecule type" value="Genomic_DNA"/>
</dbReference>
<dbReference type="KEGG" id="mmac:MSMAC_1641"/>
<name>A0A0E3RW27_METMZ</name>
<sequence>MAVQAQTDVFGNMENINMITTGDITETITCDIIGNAVVVEEMEFEDNMSDDNMSNVTDGMNNATGNTTDVSSDMNIPETLEVSGKIILIKDMGNMTEKAVMAGKVDGIPGSVVIFGKTDGMAEGMDDATENMTEAGNNVTEAGNNVTETANNITETVNNVTETADNANNATNNATNDTSNMDVSRNITIITTGNMTGTIMLNTSQGMDNASGMNNMTEGMDNMTVLTAGNMTGTVTGDMTRKMVVIKNIADAAEVSDAIANLTETDTGTANMTEPAAYNFTGNMVIVRSTDDVPEIDEEDIDDLIAMDGNTAIIGAMDNTTEMEENTNQGVENVTKKMVAVRNIDDMVRIVTWTVICNITQNTATIEDIGDLVEKMTNVTTGNVTNVTDNVTGNMTNVTTDNMTGVADNVTDNMTGNMTGVTTGNMTNVTGDQTGNVSNVPLKLESIQEIENDREFNKMWFVYINGEPAQQDFGMNKVNEGDVISFWYTTEDDGNAVLGDALYVANITVVDEAEEQENENEDLTVLFDNTVNLTEGTFTFTPEGSNQESEIDNFTDIGALNASGLEFVASVMDNATDDTSDDMDDMNNDYMGEDDTNNMDEDTGTEGMNENDTDDMNGDDNTNNDM</sequence>
<evidence type="ECO:0000259" key="2">
    <source>
        <dbReference type="Pfam" id="PF14478"/>
    </source>
</evidence>
<dbReference type="AlphaFoldDB" id="A0A0E3RW27"/>
<protein>
    <recommendedName>
        <fullName evidence="2">Transcobalamin-like C-terminal domain-containing protein</fullName>
    </recommendedName>
</protein>
<dbReference type="HOGENOM" id="CLU_436574_0_0_2"/>
<evidence type="ECO:0000313" key="4">
    <source>
        <dbReference type="Proteomes" id="UP000033071"/>
    </source>
</evidence>
<evidence type="ECO:0000256" key="1">
    <source>
        <dbReference type="SAM" id="MobiDB-lite"/>
    </source>
</evidence>
<feature type="domain" description="Transcobalamin-like C-terminal" evidence="2">
    <location>
        <begin position="444"/>
        <end position="489"/>
    </location>
</feature>
<evidence type="ECO:0000313" key="3">
    <source>
        <dbReference type="EMBL" id="AKB71531.1"/>
    </source>
</evidence>
<accession>A0A0E3RW27</accession>
<feature type="region of interest" description="Disordered" evidence="1">
    <location>
        <begin position="575"/>
        <end position="626"/>
    </location>
</feature>
<proteinExistence type="predicted"/>
<dbReference type="PATRIC" id="fig|1434113.4.peg.2049"/>